<dbReference type="InterPro" id="IPR029000">
    <property type="entry name" value="Cyclophilin-like_dom_sf"/>
</dbReference>
<dbReference type="InterPro" id="IPR002130">
    <property type="entry name" value="Cyclophilin-type_PPIase_dom"/>
</dbReference>
<dbReference type="AlphaFoldDB" id="A0A1E4RZS7"/>
<protein>
    <submittedName>
        <fullName evidence="7">Cyclophilin-like protein</fullName>
    </submittedName>
</protein>
<evidence type="ECO:0000256" key="4">
    <source>
        <dbReference type="ARBA" id="ARBA00038509"/>
    </source>
</evidence>
<dbReference type="EMBL" id="KV453933">
    <property type="protein sequence ID" value="ODV72705.1"/>
    <property type="molecule type" value="Genomic_DNA"/>
</dbReference>
<dbReference type="SUPFAM" id="SSF50891">
    <property type="entry name" value="Cyclophilin-like"/>
    <property type="match status" value="1"/>
</dbReference>
<feature type="region of interest" description="Disordered" evidence="5">
    <location>
        <begin position="271"/>
        <end position="330"/>
    </location>
</feature>
<feature type="compositionally biased region" description="Basic and acidic residues" evidence="5">
    <location>
        <begin position="376"/>
        <end position="390"/>
    </location>
</feature>
<evidence type="ECO:0000256" key="3">
    <source>
        <dbReference type="ARBA" id="ARBA00023242"/>
    </source>
</evidence>
<sequence length="390" mass="44592">MSLEPQTTAKVRLTTTKGPIDIELWAKETPITSRRFLNNVLNNRFGGWEFNRIVKDFIVQANGTLSQEPFEDEFHTRIRFNRRGILGCVNLSSRNTNTGEFFITLRDTPELQSKNTAFGKVVGDSIFSVLKISEAQLGEDGETPLYPVKITKCEVLIPYFDDLVEEKVVDTGSLPSKTSKQKQQKKKKAKVKLQIGVDEDEEGDVGYQINVKMKSAHDVLNDKKLVKEQFIPEETIDTVEKTTITNETNGHVENGNHEQGLPAEITAKSIDECCPPTDSATSSSKPNVEEREEHTLRTLRQFEEKIKTKKHHEEERETTPYIVDDDDFDKLDDSDDSDTDIYAHSLKFTDAKLANEDLLVTIDNTDDVERKRRRKEIPYKDMEITKRLKH</sequence>
<evidence type="ECO:0000259" key="6">
    <source>
        <dbReference type="PROSITE" id="PS50072"/>
    </source>
</evidence>
<evidence type="ECO:0000256" key="1">
    <source>
        <dbReference type="ARBA" id="ARBA00000971"/>
    </source>
</evidence>
<dbReference type="OrthoDB" id="442970at2759"/>
<keyword evidence="3" id="KW-0539">Nucleus</keyword>
<evidence type="ECO:0000313" key="7">
    <source>
        <dbReference type="EMBL" id="ODV72705.1"/>
    </source>
</evidence>
<dbReference type="OMA" id="RNTWFIT"/>
<feature type="compositionally biased region" description="Basic and acidic residues" evidence="5">
    <location>
        <begin position="287"/>
        <end position="318"/>
    </location>
</feature>
<dbReference type="RefSeq" id="XP_020069744.1">
    <property type="nucleotide sequence ID" value="XM_020213378.1"/>
</dbReference>
<dbReference type="PANTHER" id="PTHR45625:SF6">
    <property type="entry name" value="SPLICEOSOME-ASSOCIATED PROTEIN CWC27 HOMOLOG"/>
    <property type="match status" value="1"/>
</dbReference>
<evidence type="ECO:0000313" key="8">
    <source>
        <dbReference type="Proteomes" id="UP000094389"/>
    </source>
</evidence>
<dbReference type="PANTHER" id="PTHR45625">
    <property type="entry name" value="PEPTIDYL-PROLYL CIS-TRANS ISOMERASE-RELATED"/>
    <property type="match status" value="1"/>
</dbReference>
<feature type="region of interest" description="Disordered" evidence="5">
    <location>
        <begin position="364"/>
        <end position="390"/>
    </location>
</feature>
<keyword evidence="8" id="KW-1185">Reference proteome</keyword>
<reference evidence="7 8" key="1">
    <citation type="journal article" date="2016" name="Proc. Natl. Acad. Sci. U.S.A.">
        <title>Comparative genomics of biotechnologically important yeasts.</title>
        <authorList>
            <person name="Riley R."/>
            <person name="Haridas S."/>
            <person name="Wolfe K.H."/>
            <person name="Lopes M.R."/>
            <person name="Hittinger C.T."/>
            <person name="Goeker M."/>
            <person name="Salamov A.A."/>
            <person name="Wisecaver J.H."/>
            <person name="Long T.M."/>
            <person name="Calvey C.H."/>
            <person name="Aerts A.L."/>
            <person name="Barry K.W."/>
            <person name="Choi C."/>
            <person name="Clum A."/>
            <person name="Coughlan A.Y."/>
            <person name="Deshpande S."/>
            <person name="Douglass A.P."/>
            <person name="Hanson S.J."/>
            <person name="Klenk H.-P."/>
            <person name="LaButti K.M."/>
            <person name="Lapidus A."/>
            <person name="Lindquist E.A."/>
            <person name="Lipzen A.M."/>
            <person name="Meier-Kolthoff J.P."/>
            <person name="Ohm R.A."/>
            <person name="Otillar R.P."/>
            <person name="Pangilinan J.L."/>
            <person name="Peng Y."/>
            <person name="Rokas A."/>
            <person name="Rosa C.A."/>
            <person name="Scheuner C."/>
            <person name="Sibirny A.A."/>
            <person name="Slot J.C."/>
            <person name="Stielow J.B."/>
            <person name="Sun H."/>
            <person name="Kurtzman C.P."/>
            <person name="Blackwell M."/>
            <person name="Grigoriev I.V."/>
            <person name="Jeffries T.W."/>
        </authorList>
    </citation>
    <scope>NUCLEOTIDE SEQUENCE [LARGE SCALE GENOMIC DNA]</scope>
    <source>
        <strain evidence="8">ATCC 18201 / CBS 1600 / BCRC 20928 / JCM 3617 / NBRC 0987 / NRRL Y-1542</strain>
    </source>
</reference>
<dbReference type="Proteomes" id="UP000094389">
    <property type="component" value="Unassembled WGS sequence"/>
</dbReference>
<feature type="domain" description="PPIase cyclophilin-type" evidence="6">
    <location>
        <begin position="18"/>
        <end position="155"/>
    </location>
</feature>
<gene>
    <name evidence="7" type="ORF">CYBJADRAFT_152231</name>
</gene>
<comment type="subcellular location">
    <subcellularLocation>
        <location evidence="2">Nucleus</location>
    </subcellularLocation>
</comment>
<proteinExistence type="inferred from homology"/>
<accession>A0A1E4RZS7</accession>
<evidence type="ECO:0000256" key="5">
    <source>
        <dbReference type="SAM" id="MobiDB-lite"/>
    </source>
</evidence>
<dbReference type="Gene3D" id="2.40.100.10">
    <property type="entry name" value="Cyclophilin-like"/>
    <property type="match status" value="1"/>
</dbReference>
<dbReference type="PROSITE" id="PS50072">
    <property type="entry name" value="CSA_PPIASE_2"/>
    <property type="match status" value="1"/>
</dbReference>
<dbReference type="GO" id="GO:0071013">
    <property type="term" value="C:catalytic step 2 spliceosome"/>
    <property type="evidence" value="ECO:0007669"/>
    <property type="project" value="TreeGrafter"/>
</dbReference>
<dbReference type="GeneID" id="30987774"/>
<comment type="catalytic activity">
    <reaction evidence="1">
        <text>[protein]-peptidylproline (omega=180) = [protein]-peptidylproline (omega=0)</text>
        <dbReference type="Rhea" id="RHEA:16237"/>
        <dbReference type="Rhea" id="RHEA-COMP:10747"/>
        <dbReference type="Rhea" id="RHEA-COMP:10748"/>
        <dbReference type="ChEBI" id="CHEBI:83833"/>
        <dbReference type="ChEBI" id="CHEBI:83834"/>
        <dbReference type="EC" id="5.2.1.8"/>
    </reaction>
</comment>
<dbReference type="STRING" id="983966.A0A1E4RZS7"/>
<comment type="similarity">
    <text evidence="4">Belongs to the cyclophilin-type PPIase family. CWC27 subfamily.</text>
</comment>
<name>A0A1E4RZS7_CYBJN</name>
<dbReference type="GO" id="GO:0003755">
    <property type="term" value="F:peptidyl-prolyl cis-trans isomerase activity"/>
    <property type="evidence" value="ECO:0007669"/>
    <property type="project" value="UniProtKB-EC"/>
</dbReference>
<organism evidence="7 8">
    <name type="scientific">Cyberlindnera jadinii (strain ATCC 18201 / CBS 1600 / BCRC 20928 / JCM 3617 / NBRC 0987 / NRRL Y-1542)</name>
    <name type="common">Torula yeast</name>
    <name type="synonym">Candida utilis</name>
    <dbReference type="NCBI Taxonomy" id="983966"/>
    <lineage>
        <taxon>Eukaryota</taxon>
        <taxon>Fungi</taxon>
        <taxon>Dikarya</taxon>
        <taxon>Ascomycota</taxon>
        <taxon>Saccharomycotina</taxon>
        <taxon>Saccharomycetes</taxon>
        <taxon>Phaffomycetales</taxon>
        <taxon>Phaffomycetaceae</taxon>
        <taxon>Cyberlindnera</taxon>
    </lineage>
</organism>
<dbReference type="Pfam" id="PF00160">
    <property type="entry name" value="Pro_isomerase"/>
    <property type="match status" value="1"/>
</dbReference>
<evidence type="ECO:0000256" key="2">
    <source>
        <dbReference type="ARBA" id="ARBA00004123"/>
    </source>
</evidence>
<dbReference type="InterPro" id="IPR044666">
    <property type="entry name" value="Cyclophilin_A-like"/>
</dbReference>